<protein>
    <submittedName>
        <fullName evidence="11">RAP2-4-like protein</fullName>
    </submittedName>
</protein>
<sequence>MAAAIGTYGIRSDYSDPLSEELMKALEPFMKGASPSVSPMENHFPVSLSPSSSSSTPPFPESPSSSSSSSSSTSYPFDLGPNFWSPSKTPMFSQRFSISDHLGQDQRGSIGLNHLTPSQILQIQAQIQIQQQQQQHQYMAALAAAATSHRRSGSQWSLGPKPVPMKHIAVAPSKPAKLYRGVRQRHWGKWVAEIRLPKNRSRLWLGTFDTAEEAALAYDKAAYKLRGDFARLNFPNLRHRGDHVAGEFGNYKPLHSSVDAKLQVICQNLANSQKQGNRKPGKTEEQAPPPPMAVPKAEPEFSTAEDGGSSPESDITFCFSDPTEWDESENFGLEKFPSVEIDWAAI</sequence>
<dbReference type="EMBL" id="KX009419">
    <property type="protein sequence ID" value="ARM20326.1"/>
    <property type="molecule type" value="mRNA"/>
</dbReference>
<evidence type="ECO:0000256" key="8">
    <source>
        <dbReference type="ARBA" id="ARBA00024343"/>
    </source>
</evidence>
<keyword evidence="7" id="KW-0539">Nucleus</keyword>
<dbReference type="GO" id="GO:0005634">
    <property type="term" value="C:nucleus"/>
    <property type="evidence" value="ECO:0007669"/>
    <property type="project" value="UniProtKB-SubCell"/>
</dbReference>
<evidence type="ECO:0000256" key="7">
    <source>
        <dbReference type="ARBA" id="ARBA00023242"/>
    </source>
</evidence>
<dbReference type="PRINTS" id="PR00367">
    <property type="entry name" value="ETHRSPELEMNT"/>
</dbReference>
<evidence type="ECO:0000256" key="9">
    <source>
        <dbReference type="SAM" id="MobiDB-lite"/>
    </source>
</evidence>
<evidence type="ECO:0000259" key="10">
    <source>
        <dbReference type="PROSITE" id="PS51032"/>
    </source>
</evidence>
<keyword evidence="2" id="KW-0936">Ethylene signaling pathway</keyword>
<keyword evidence="4" id="KW-0238">DNA-binding</keyword>
<dbReference type="CDD" id="cd00018">
    <property type="entry name" value="AP2"/>
    <property type="match status" value="1"/>
</dbReference>
<keyword evidence="5" id="KW-0010">Activator</keyword>
<dbReference type="InterPro" id="IPR051758">
    <property type="entry name" value="ERF/AP2-like"/>
</dbReference>
<organism evidence="11">
    <name type="scientific">Santalum album</name>
    <name type="common">Indian sandalwood</name>
    <dbReference type="NCBI Taxonomy" id="35974"/>
    <lineage>
        <taxon>Eukaryota</taxon>
        <taxon>Viridiplantae</taxon>
        <taxon>Streptophyta</taxon>
        <taxon>Embryophyta</taxon>
        <taxon>Tracheophyta</taxon>
        <taxon>Spermatophyta</taxon>
        <taxon>Magnoliopsida</taxon>
        <taxon>eudicotyledons</taxon>
        <taxon>Gunneridae</taxon>
        <taxon>Pentapetalae</taxon>
        <taxon>Santalales</taxon>
        <taxon>Santalaceae</taxon>
        <taxon>Santalum</taxon>
    </lineage>
</organism>
<feature type="region of interest" description="Disordered" evidence="9">
    <location>
        <begin position="31"/>
        <end position="72"/>
    </location>
</feature>
<dbReference type="SMART" id="SM00380">
    <property type="entry name" value="AP2"/>
    <property type="match status" value="1"/>
</dbReference>
<evidence type="ECO:0000256" key="3">
    <source>
        <dbReference type="ARBA" id="ARBA00023015"/>
    </source>
</evidence>
<comment type="similarity">
    <text evidence="8">Belongs to the AP2/ERF transcription factor family. ERF subfamily.</text>
</comment>
<comment type="subcellular location">
    <subcellularLocation>
        <location evidence="1">Nucleus</location>
    </subcellularLocation>
</comment>
<dbReference type="Gene3D" id="3.30.730.10">
    <property type="entry name" value="AP2/ERF domain"/>
    <property type="match status" value="1"/>
</dbReference>
<feature type="compositionally biased region" description="Low complexity" evidence="9">
    <location>
        <begin position="47"/>
        <end position="72"/>
    </location>
</feature>
<evidence type="ECO:0000256" key="1">
    <source>
        <dbReference type="ARBA" id="ARBA00004123"/>
    </source>
</evidence>
<dbReference type="InterPro" id="IPR001471">
    <property type="entry name" value="AP2/ERF_dom"/>
</dbReference>
<evidence type="ECO:0000256" key="5">
    <source>
        <dbReference type="ARBA" id="ARBA00023159"/>
    </source>
</evidence>
<dbReference type="GO" id="GO:0003700">
    <property type="term" value="F:DNA-binding transcription factor activity"/>
    <property type="evidence" value="ECO:0007669"/>
    <property type="project" value="InterPro"/>
</dbReference>
<dbReference type="Pfam" id="PF00847">
    <property type="entry name" value="AP2"/>
    <property type="match status" value="1"/>
</dbReference>
<dbReference type="PROSITE" id="PS51032">
    <property type="entry name" value="AP2_ERF"/>
    <property type="match status" value="1"/>
</dbReference>
<dbReference type="GO" id="GO:0009873">
    <property type="term" value="P:ethylene-activated signaling pathway"/>
    <property type="evidence" value="ECO:0007669"/>
    <property type="project" value="UniProtKB-KW"/>
</dbReference>
<evidence type="ECO:0000256" key="2">
    <source>
        <dbReference type="ARBA" id="ARBA00022745"/>
    </source>
</evidence>
<dbReference type="GO" id="GO:0000976">
    <property type="term" value="F:transcription cis-regulatory region binding"/>
    <property type="evidence" value="ECO:0007669"/>
    <property type="project" value="UniProtKB-ARBA"/>
</dbReference>
<dbReference type="PANTHER" id="PTHR31657">
    <property type="entry name" value="ETHYLENE-RESPONSIVE TRANSCRIPTION FACTOR ERF061"/>
    <property type="match status" value="1"/>
</dbReference>
<dbReference type="SUPFAM" id="SSF54171">
    <property type="entry name" value="DNA-binding domain"/>
    <property type="match status" value="1"/>
</dbReference>
<proteinExistence type="evidence at transcript level"/>
<keyword evidence="6" id="KW-0804">Transcription</keyword>
<feature type="region of interest" description="Disordered" evidence="9">
    <location>
        <begin position="271"/>
        <end position="330"/>
    </location>
</feature>
<name>A0A220BF94_SANAL</name>
<accession>A0A220BF94</accession>
<evidence type="ECO:0000256" key="6">
    <source>
        <dbReference type="ARBA" id="ARBA00023163"/>
    </source>
</evidence>
<dbReference type="PANTHER" id="PTHR31657:SF78">
    <property type="entry name" value="ETHYLENE-RESPONSIVE TRANSCRIPTION FACTOR ERF060"/>
    <property type="match status" value="1"/>
</dbReference>
<keyword evidence="3" id="KW-0805">Transcription regulation</keyword>
<dbReference type="InterPro" id="IPR016177">
    <property type="entry name" value="DNA-bd_dom_sf"/>
</dbReference>
<evidence type="ECO:0000256" key="4">
    <source>
        <dbReference type="ARBA" id="ARBA00023125"/>
    </source>
</evidence>
<dbReference type="FunFam" id="3.30.730.10:FF:000001">
    <property type="entry name" value="Ethylene-responsive transcription factor 2"/>
    <property type="match status" value="1"/>
</dbReference>
<feature type="domain" description="AP2/ERF" evidence="10">
    <location>
        <begin position="178"/>
        <end position="235"/>
    </location>
</feature>
<evidence type="ECO:0000313" key="11">
    <source>
        <dbReference type="EMBL" id="ARM20326.1"/>
    </source>
</evidence>
<dbReference type="InterPro" id="IPR036955">
    <property type="entry name" value="AP2/ERF_dom_sf"/>
</dbReference>
<dbReference type="AlphaFoldDB" id="A0A220BF94"/>
<reference evidence="11" key="1">
    <citation type="submission" date="2016-03" db="EMBL/GenBank/DDBJ databases">
        <authorList>
            <person name="Ploux O."/>
        </authorList>
    </citation>
    <scope>NUCLEOTIDE SEQUENCE</scope>
</reference>